<reference evidence="3" key="2">
    <citation type="submission" date="2016-05" db="EMBL/GenBank/DDBJ databases">
        <title>Comparative analysis highlights variable genome content of wheat rusts and divergence of the mating loci.</title>
        <authorList>
            <person name="Cuomo C.A."/>
            <person name="Bakkeren G."/>
            <person name="Szabo L."/>
            <person name="Khalil H."/>
            <person name="Joly D."/>
            <person name="Goldberg J."/>
            <person name="Young S."/>
            <person name="Zeng Q."/>
            <person name="Fellers J."/>
        </authorList>
    </citation>
    <scope>NUCLEOTIDE SEQUENCE [LARGE SCALE GENOMIC DNA]</scope>
    <source>
        <strain evidence="3">1-1 BBBD Race 1</strain>
    </source>
</reference>
<feature type="non-terminal residue" evidence="3">
    <location>
        <position position="91"/>
    </location>
</feature>
<dbReference type="PANTHER" id="PTHR35889:SF3">
    <property type="entry name" value="F-BOX DOMAIN-CONTAINING PROTEIN"/>
    <property type="match status" value="1"/>
</dbReference>
<dbReference type="InterPro" id="IPR011444">
    <property type="entry name" value="DUF1549"/>
</dbReference>
<dbReference type="OrthoDB" id="443247at2759"/>
<accession>A0A180FVY2</accession>
<evidence type="ECO:0000313" key="5">
    <source>
        <dbReference type="Proteomes" id="UP000005240"/>
    </source>
</evidence>
<keyword evidence="5" id="KW-1185">Reference proteome</keyword>
<organism evidence="3">
    <name type="scientific">Puccinia triticina (isolate 1-1 / race 1 (BBBD))</name>
    <name type="common">Brown leaf rust fungus</name>
    <dbReference type="NCBI Taxonomy" id="630390"/>
    <lineage>
        <taxon>Eukaryota</taxon>
        <taxon>Fungi</taxon>
        <taxon>Dikarya</taxon>
        <taxon>Basidiomycota</taxon>
        <taxon>Pucciniomycotina</taxon>
        <taxon>Pucciniomycetes</taxon>
        <taxon>Pucciniales</taxon>
        <taxon>Pucciniaceae</taxon>
        <taxon>Puccinia</taxon>
    </lineage>
</organism>
<reference evidence="4" key="4">
    <citation type="submission" date="2025-05" db="UniProtKB">
        <authorList>
            <consortium name="EnsemblFungi"/>
        </authorList>
    </citation>
    <scope>IDENTIFICATION</scope>
    <source>
        <strain evidence="4">isolate 1-1 / race 1 (BBBD)</strain>
    </source>
</reference>
<dbReference type="Pfam" id="PF07583">
    <property type="entry name" value="PSCyt2"/>
    <property type="match status" value="1"/>
</dbReference>
<feature type="region of interest" description="Disordered" evidence="1">
    <location>
        <begin position="50"/>
        <end position="91"/>
    </location>
</feature>
<dbReference type="VEuPathDB" id="FungiDB:PTTG_31176"/>
<evidence type="ECO:0000313" key="3">
    <source>
        <dbReference type="EMBL" id="OAV84581.1"/>
    </source>
</evidence>
<dbReference type="STRING" id="630390.A0A180FVY2"/>
<dbReference type="EMBL" id="ADAS02014708">
    <property type="protein sequence ID" value="OAV84581.1"/>
    <property type="molecule type" value="Genomic_DNA"/>
</dbReference>
<evidence type="ECO:0000313" key="4">
    <source>
        <dbReference type="EnsemblFungi" id="PTTG_31176-t43_1-p1"/>
    </source>
</evidence>
<evidence type="ECO:0000259" key="2">
    <source>
        <dbReference type="Pfam" id="PF07583"/>
    </source>
</evidence>
<dbReference type="EnsemblFungi" id="PTTG_31176-t43_1">
    <property type="protein sequence ID" value="PTTG_31176-t43_1-p1"/>
    <property type="gene ID" value="PTTG_31176"/>
</dbReference>
<sequence>MWPYRDWVIDALNRDLPFDQFTVEQLAGDLLPNPTKSQLIATAFHRNTLINQEGGKRSRAVPRGSGDGPREHHRGGLAGSDSRLRAMSHSQ</sequence>
<evidence type="ECO:0000256" key="1">
    <source>
        <dbReference type="SAM" id="MobiDB-lite"/>
    </source>
</evidence>
<feature type="domain" description="DUF1549" evidence="2">
    <location>
        <begin position="1"/>
        <end position="58"/>
    </location>
</feature>
<gene>
    <name evidence="3" type="ORF">PTTG_31176</name>
</gene>
<protein>
    <submittedName>
        <fullName evidence="4">PSCyt2 domain-containing protein</fullName>
    </submittedName>
</protein>
<proteinExistence type="predicted"/>
<dbReference type="AlphaFoldDB" id="A0A180FVY2"/>
<dbReference type="Proteomes" id="UP000005240">
    <property type="component" value="Unassembled WGS sequence"/>
</dbReference>
<reference evidence="3" key="1">
    <citation type="submission" date="2009-11" db="EMBL/GenBank/DDBJ databases">
        <authorList>
            <consortium name="The Broad Institute Genome Sequencing Platform"/>
            <person name="Ward D."/>
            <person name="Feldgarden M."/>
            <person name="Earl A."/>
            <person name="Young S.K."/>
            <person name="Zeng Q."/>
            <person name="Koehrsen M."/>
            <person name="Alvarado L."/>
            <person name="Berlin A."/>
            <person name="Bochicchio J."/>
            <person name="Borenstein D."/>
            <person name="Chapman S.B."/>
            <person name="Chen Z."/>
            <person name="Engels R."/>
            <person name="Freedman E."/>
            <person name="Gellesch M."/>
            <person name="Goldberg J."/>
            <person name="Griggs A."/>
            <person name="Gujja S."/>
            <person name="Heilman E."/>
            <person name="Heiman D."/>
            <person name="Hepburn T."/>
            <person name="Howarth C."/>
            <person name="Jen D."/>
            <person name="Larson L."/>
            <person name="Lewis B."/>
            <person name="Mehta T."/>
            <person name="Park D."/>
            <person name="Pearson M."/>
            <person name="Roberts A."/>
            <person name="Saif S."/>
            <person name="Shea T."/>
            <person name="Shenoy N."/>
            <person name="Sisk P."/>
            <person name="Stolte C."/>
            <person name="Sykes S."/>
            <person name="Thomson T."/>
            <person name="Walk T."/>
            <person name="White J."/>
            <person name="Yandava C."/>
            <person name="Izard J."/>
            <person name="Baranova O.V."/>
            <person name="Blanton J.M."/>
            <person name="Tanner A.C."/>
            <person name="Dewhirst F.E."/>
            <person name="Haas B."/>
            <person name="Nusbaum C."/>
            <person name="Birren B."/>
        </authorList>
    </citation>
    <scope>NUCLEOTIDE SEQUENCE [LARGE SCALE GENOMIC DNA]</scope>
    <source>
        <strain evidence="3">1-1 BBBD Race 1</strain>
    </source>
</reference>
<dbReference type="PANTHER" id="PTHR35889">
    <property type="entry name" value="CYCLOINULO-OLIGOSACCHARIDE FRUCTANOTRANSFERASE-RELATED"/>
    <property type="match status" value="1"/>
</dbReference>
<reference evidence="4 5" key="3">
    <citation type="journal article" date="2017" name="G3 (Bethesda)">
        <title>Comparative analysis highlights variable genome content of wheat rusts and divergence of the mating loci.</title>
        <authorList>
            <person name="Cuomo C.A."/>
            <person name="Bakkeren G."/>
            <person name="Khalil H.B."/>
            <person name="Panwar V."/>
            <person name="Joly D."/>
            <person name="Linning R."/>
            <person name="Sakthikumar S."/>
            <person name="Song X."/>
            <person name="Adiconis X."/>
            <person name="Fan L."/>
            <person name="Goldberg J.M."/>
            <person name="Levin J.Z."/>
            <person name="Young S."/>
            <person name="Zeng Q."/>
            <person name="Anikster Y."/>
            <person name="Bruce M."/>
            <person name="Wang M."/>
            <person name="Yin C."/>
            <person name="McCallum B."/>
            <person name="Szabo L.J."/>
            <person name="Hulbert S."/>
            <person name="Chen X."/>
            <person name="Fellers J.P."/>
        </authorList>
    </citation>
    <scope>NUCLEOTIDE SEQUENCE</scope>
    <source>
        <strain evidence="4">isolate 1-1 / race 1 (BBBD)</strain>
        <strain evidence="5">Isolate 1-1 / race 1 (BBBD)</strain>
    </source>
</reference>
<name>A0A180FVY2_PUCT1</name>